<keyword evidence="4" id="KW-1185">Reference proteome</keyword>
<feature type="compositionally biased region" description="Basic and acidic residues" evidence="1">
    <location>
        <begin position="227"/>
        <end position="240"/>
    </location>
</feature>
<protein>
    <recommendedName>
        <fullName evidence="5">Integral membrane protein</fullName>
    </recommendedName>
</protein>
<reference evidence="3 4" key="1">
    <citation type="submission" date="2023-01" db="EMBL/GenBank/DDBJ databases">
        <title>Analysis of 21 Apiospora genomes using comparative genomics revels a genus with tremendous synthesis potential of carbohydrate active enzymes and secondary metabolites.</title>
        <authorList>
            <person name="Sorensen T."/>
        </authorList>
    </citation>
    <scope>NUCLEOTIDE SEQUENCE [LARGE SCALE GENOMIC DNA]</scope>
    <source>
        <strain evidence="3 4">CBS 33761</strain>
    </source>
</reference>
<feature type="region of interest" description="Disordered" evidence="1">
    <location>
        <begin position="189"/>
        <end position="285"/>
    </location>
</feature>
<keyword evidence="2" id="KW-1133">Transmembrane helix</keyword>
<comment type="caution">
    <text evidence="3">The sequence shown here is derived from an EMBL/GenBank/DDBJ whole genome shotgun (WGS) entry which is preliminary data.</text>
</comment>
<dbReference type="PANTHER" id="PTHR33048">
    <property type="entry name" value="PTH11-LIKE INTEGRAL MEMBRANE PROTEIN (AFU_ORTHOLOGUE AFUA_5G11245)"/>
    <property type="match status" value="1"/>
</dbReference>
<gene>
    <name evidence="3" type="ORF">PG993_009790</name>
</gene>
<feature type="transmembrane region" description="Helical" evidence="2">
    <location>
        <begin position="143"/>
        <end position="168"/>
    </location>
</feature>
<proteinExistence type="predicted"/>
<evidence type="ECO:0000256" key="1">
    <source>
        <dbReference type="SAM" id="MobiDB-lite"/>
    </source>
</evidence>
<evidence type="ECO:0008006" key="5">
    <source>
        <dbReference type="Google" id="ProtNLM"/>
    </source>
</evidence>
<evidence type="ECO:0000256" key="2">
    <source>
        <dbReference type="SAM" id="Phobius"/>
    </source>
</evidence>
<accession>A0ABR1SKD7</accession>
<evidence type="ECO:0000313" key="3">
    <source>
        <dbReference type="EMBL" id="KAK8034795.1"/>
    </source>
</evidence>
<dbReference type="Proteomes" id="UP001444661">
    <property type="component" value="Unassembled WGS sequence"/>
</dbReference>
<sequence>MAPSFNADLDGDVALVGNFTIWAMALVSGLFLGARVYIRQARNHLWWDDHLLVGGWIFTIAQSAVFSEMLRRVLSAISDFILAFLPLSRMLEVTLKSHDKWVAAVITTSIGVIAGLAGLVKGFEGIRLLDYESTRCEPKPDFHSIWVFHVVGIAEPNATIVACSIPILRTFFRSKRACNGTVIPRGMGPYAQSNSAGKFPGGGGGSGKEFNKHESTDTFSQHTIAQKQRDAQKQREREEEAAAEADAPGITRTRTVAVTYEDNMIVGSPPSGAADIEMLSRSAPI</sequence>
<feature type="transmembrane region" description="Helical" evidence="2">
    <location>
        <begin position="103"/>
        <end position="123"/>
    </location>
</feature>
<name>A0ABR1SKD7_9PEZI</name>
<keyword evidence="2" id="KW-0812">Transmembrane</keyword>
<keyword evidence="2" id="KW-0472">Membrane</keyword>
<dbReference type="InterPro" id="IPR052337">
    <property type="entry name" value="SAT4-like"/>
</dbReference>
<dbReference type="PANTHER" id="PTHR33048:SF42">
    <property type="entry name" value="INTEGRAL MEMBRANE PROTEIN"/>
    <property type="match status" value="1"/>
</dbReference>
<feature type="transmembrane region" description="Helical" evidence="2">
    <location>
        <begin position="20"/>
        <end position="38"/>
    </location>
</feature>
<dbReference type="EMBL" id="JAQQWK010000009">
    <property type="protein sequence ID" value="KAK8034795.1"/>
    <property type="molecule type" value="Genomic_DNA"/>
</dbReference>
<evidence type="ECO:0000313" key="4">
    <source>
        <dbReference type="Proteomes" id="UP001444661"/>
    </source>
</evidence>
<organism evidence="3 4">
    <name type="scientific">Apiospora rasikravindrae</name>
    <dbReference type="NCBI Taxonomy" id="990691"/>
    <lineage>
        <taxon>Eukaryota</taxon>
        <taxon>Fungi</taxon>
        <taxon>Dikarya</taxon>
        <taxon>Ascomycota</taxon>
        <taxon>Pezizomycotina</taxon>
        <taxon>Sordariomycetes</taxon>
        <taxon>Xylariomycetidae</taxon>
        <taxon>Amphisphaeriales</taxon>
        <taxon>Apiosporaceae</taxon>
        <taxon>Apiospora</taxon>
    </lineage>
</organism>